<evidence type="ECO:0000313" key="1">
    <source>
        <dbReference type="EMBL" id="MPC91623.1"/>
    </source>
</evidence>
<accession>A0A5B7JB08</accession>
<dbReference type="Proteomes" id="UP000324222">
    <property type="component" value="Unassembled WGS sequence"/>
</dbReference>
<keyword evidence="2" id="KW-1185">Reference proteome</keyword>
<name>A0A5B7JB08_PORTR</name>
<reference evidence="1 2" key="1">
    <citation type="submission" date="2019-05" db="EMBL/GenBank/DDBJ databases">
        <title>Another draft genome of Portunus trituberculatus and its Hox gene families provides insights of decapod evolution.</title>
        <authorList>
            <person name="Jeong J.-H."/>
            <person name="Song I."/>
            <person name="Kim S."/>
            <person name="Choi T."/>
            <person name="Kim D."/>
            <person name="Ryu S."/>
            <person name="Kim W."/>
        </authorList>
    </citation>
    <scope>NUCLEOTIDE SEQUENCE [LARGE SCALE GENOMIC DNA]</scope>
    <source>
        <tissue evidence="1">Muscle</tissue>
    </source>
</reference>
<dbReference type="OrthoDB" id="74319at2759"/>
<protein>
    <submittedName>
        <fullName evidence="1">Cold shock domain-containing protein E1</fullName>
    </submittedName>
</protein>
<dbReference type="EMBL" id="VSRR010088415">
    <property type="protein sequence ID" value="MPC91623.1"/>
    <property type="molecule type" value="Genomic_DNA"/>
</dbReference>
<sequence>MFEGTVLRSMRSINPDQEEYSGLVCIGNESDGLTQYEFGITGLINKRELLQPSDQVTFQLDESQRAVLIKAIRKKLIASVDAVKGKSEGCFLLQDSTQ</sequence>
<evidence type="ECO:0000313" key="2">
    <source>
        <dbReference type="Proteomes" id="UP000324222"/>
    </source>
</evidence>
<organism evidence="1 2">
    <name type="scientific">Portunus trituberculatus</name>
    <name type="common">Swimming crab</name>
    <name type="synonym">Neptunus trituberculatus</name>
    <dbReference type="NCBI Taxonomy" id="210409"/>
    <lineage>
        <taxon>Eukaryota</taxon>
        <taxon>Metazoa</taxon>
        <taxon>Ecdysozoa</taxon>
        <taxon>Arthropoda</taxon>
        <taxon>Crustacea</taxon>
        <taxon>Multicrustacea</taxon>
        <taxon>Malacostraca</taxon>
        <taxon>Eumalacostraca</taxon>
        <taxon>Eucarida</taxon>
        <taxon>Decapoda</taxon>
        <taxon>Pleocyemata</taxon>
        <taxon>Brachyura</taxon>
        <taxon>Eubrachyura</taxon>
        <taxon>Portunoidea</taxon>
        <taxon>Portunidae</taxon>
        <taxon>Portuninae</taxon>
        <taxon>Portunus</taxon>
    </lineage>
</organism>
<dbReference type="AlphaFoldDB" id="A0A5B7JB08"/>
<gene>
    <name evidence="1" type="primary">CSDE1_1</name>
    <name evidence="1" type="ORF">E2C01_086672</name>
</gene>
<comment type="caution">
    <text evidence="1">The sequence shown here is derived from an EMBL/GenBank/DDBJ whole genome shotgun (WGS) entry which is preliminary data.</text>
</comment>
<proteinExistence type="predicted"/>